<dbReference type="AlphaFoldDB" id="A0A9P5PZF3"/>
<evidence type="ECO:0000313" key="3">
    <source>
        <dbReference type="EMBL" id="KAF9070840.1"/>
    </source>
</evidence>
<dbReference type="PANTHER" id="PTHR41878">
    <property type="entry name" value="LEXA REPRESSOR-RELATED"/>
    <property type="match status" value="1"/>
</dbReference>
<name>A0A9P5PZF3_9AGAR</name>
<dbReference type="EMBL" id="JADNRY010000037">
    <property type="protein sequence ID" value="KAF9070840.1"/>
    <property type="molecule type" value="Genomic_DNA"/>
</dbReference>
<dbReference type="PANTHER" id="PTHR41878:SF1">
    <property type="entry name" value="TNPR PROTEIN"/>
    <property type="match status" value="1"/>
</dbReference>
<sequence>MSADSRKRTQSQLSPRKGSAAKRTRVPAEHDDTSTKDPYLSLPAPTSSYVQLRMQFCGFEDVWRQIRVPTNYTLANLHTVIQYVFGWEDSHLHQMNVWADVQIRGHYITSKGRKGPFPEWLDSNNPNHIAEHYYFGRMKPEYDVRQVMRRRRVISEDFGDSRQIVSDDELTIGQVWNLQLVQNAAGGECTNKQIAIEYEYDLGACWEVHIVLDREDDFFSVNPPSSLPMIVGAKGAPPVEHANVDETETCKTKSISPFILDSETFKLYCEGKVRTHSGLQELKCIYDGAMGEERIAALQSESQPRGNGLQWERRLLPANHAQLVAEILREKERMAKVLAECKRRFRRPDSEDEDDEEEEREGCLVM</sequence>
<dbReference type="SUPFAM" id="SSF159941">
    <property type="entry name" value="MM3350-like"/>
    <property type="match status" value="1"/>
</dbReference>
<feature type="compositionally biased region" description="Basic and acidic residues" evidence="1">
    <location>
        <begin position="26"/>
        <end position="35"/>
    </location>
</feature>
<dbReference type="OrthoDB" id="2940229at2759"/>
<dbReference type="Proteomes" id="UP000772434">
    <property type="component" value="Unassembled WGS sequence"/>
</dbReference>
<evidence type="ECO:0000256" key="1">
    <source>
        <dbReference type="SAM" id="MobiDB-lite"/>
    </source>
</evidence>
<dbReference type="Pfam" id="PF07929">
    <property type="entry name" value="PRiA4_ORF3"/>
    <property type="match status" value="1"/>
</dbReference>
<feature type="region of interest" description="Disordered" evidence="1">
    <location>
        <begin position="346"/>
        <end position="366"/>
    </location>
</feature>
<comment type="caution">
    <text evidence="3">The sequence shown here is derived from an EMBL/GenBank/DDBJ whole genome shotgun (WGS) entry which is preliminary data.</text>
</comment>
<gene>
    <name evidence="3" type="ORF">BDP27DRAFT_1362299</name>
</gene>
<dbReference type="Gene3D" id="3.10.290.30">
    <property type="entry name" value="MM3350-like"/>
    <property type="match status" value="1"/>
</dbReference>
<proteinExistence type="predicted"/>
<protein>
    <submittedName>
        <fullName evidence="3">MM3350-like domain-containing protein</fullName>
    </submittedName>
</protein>
<feature type="domain" description="Plasmid pRiA4b Orf3-like" evidence="2">
    <location>
        <begin position="61"/>
        <end position="240"/>
    </location>
</feature>
<dbReference type="InterPro" id="IPR024047">
    <property type="entry name" value="MM3350-like_sf"/>
</dbReference>
<keyword evidence="4" id="KW-1185">Reference proteome</keyword>
<feature type="compositionally biased region" description="Acidic residues" evidence="1">
    <location>
        <begin position="350"/>
        <end position="360"/>
    </location>
</feature>
<reference evidence="3" key="1">
    <citation type="submission" date="2020-11" db="EMBL/GenBank/DDBJ databases">
        <authorList>
            <consortium name="DOE Joint Genome Institute"/>
            <person name="Ahrendt S."/>
            <person name="Riley R."/>
            <person name="Andreopoulos W."/>
            <person name="Labutti K."/>
            <person name="Pangilinan J."/>
            <person name="Ruiz-Duenas F.J."/>
            <person name="Barrasa J.M."/>
            <person name="Sanchez-Garcia M."/>
            <person name="Camarero S."/>
            <person name="Miyauchi S."/>
            <person name="Serrano A."/>
            <person name="Linde D."/>
            <person name="Babiker R."/>
            <person name="Drula E."/>
            <person name="Ayuso-Fernandez I."/>
            <person name="Pacheco R."/>
            <person name="Padilla G."/>
            <person name="Ferreira P."/>
            <person name="Barriuso J."/>
            <person name="Kellner H."/>
            <person name="Castanera R."/>
            <person name="Alfaro M."/>
            <person name="Ramirez L."/>
            <person name="Pisabarro A.G."/>
            <person name="Kuo A."/>
            <person name="Tritt A."/>
            <person name="Lipzen A."/>
            <person name="He G."/>
            <person name="Yan M."/>
            <person name="Ng V."/>
            <person name="Cullen D."/>
            <person name="Martin F."/>
            <person name="Rosso M.-N."/>
            <person name="Henrissat B."/>
            <person name="Hibbett D."/>
            <person name="Martinez A.T."/>
            <person name="Grigoriev I.V."/>
        </authorList>
    </citation>
    <scope>NUCLEOTIDE SEQUENCE</scope>
    <source>
        <strain evidence="3">AH 40177</strain>
    </source>
</reference>
<organism evidence="3 4">
    <name type="scientific">Rhodocollybia butyracea</name>
    <dbReference type="NCBI Taxonomy" id="206335"/>
    <lineage>
        <taxon>Eukaryota</taxon>
        <taxon>Fungi</taxon>
        <taxon>Dikarya</taxon>
        <taxon>Basidiomycota</taxon>
        <taxon>Agaricomycotina</taxon>
        <taxon>Agaricomycetes</taxon>
        <taxon>Agaricomycetidae</taxon>
        <taxon>Agaricales</taxon>
        <taxon>Marasmiineae</taxon>
        <taxon>Omphalotaceae</taxon>
        <taxon>Rhodocollybia</taxon>
    </lineage>
</organism>
<feature type="region of interest" description="Disordered" evidence="1">
    <location>
        <begin position="1"/>
        <end position="40"/>
    </location>
</feature>
<accession>A0A9P5PZF3</accession>
<evidence type="ECO:0000259" key="2">
    <source>
        <dbReference type="Pfam" id="PF07929"/>
    </source>
</evidence>
<dbReference type="InterPro" id="IPR012912">
    <property type="entry name" value="Plasmid_pRiA4b_Orf3-like"/>
</dbReference>
<evidence type="ECO:0000313" key="4">
    <source>
        <dbReference type="Proteomes" id="UP000772434"/>
    </source>
</evidence>